<dbReference type="EMBL" id="VTRU01000011">
    <property type="protein sequence ID" value="TZF92226.1"/>
    <property type="molecule type" value="Genomic_DNA"/>
</dbReference>
<evidence type="ECO:0000313" key="1">
    <source>
        <dbReference type="EMBL" id="TZF92226.1"/>
    </source>
</evidence>
<dbReference type="Gene3D" id="2.70.70.10">
    <property type="entry name" value="Glucose Permease (Domain IIA)"/>
    <property type="match status" value="1"/>
</dbReference>
<reference evidence="1 2" key="1">
    <citation type="submission" date="2019-08" db="EMBL/GenBank/DDBJ databases">
        <title>Draft genome sequence of Chryseobacterium sp. Gsoil 183.</title>
        <authorList>
            <person name="Im W.-T."/>
        </authorList>
    </citation>
    <scope>NUCLEOTIDE SEQUENCE [LARGE SCALE GENOMIC DNA]</scope>
    <source>
        <strain evidence="1 2">Gsoil 183</strain>
    </source>
</reference>
<dbReference type="InterPro" id="IPR011055">
    <property type="entry name" value="Dup_hybrid_motif"/>
</dbReference>
<name>A0A5D8ZCE4_9FLAO</name>
<proteinExistence type="predicted"/>
<protein>
    <recommendedName>
        <fullName evidence="3">Peptidase family M23</fullName>
    </recommendedName>
</protein>
<dbReference type="OrthoDB" id="1251422at2"/>
<sequence length="148" mass="16735">MMKYKLFIIAATIWSGCYSQKKLPMKDCSCYFNIDSLSQRPYYSPNYSLTINSDKPEIMSLSKGVVSKIINSNGVLSVIIRSDNLFYIYSDISVFSKKIKANKNVSKGDVIGKGIKSQNIYSSQLQIYKGSNIISDTNKYVSCEFIKK</sequence>
<evidence type="ECO:0000313" key="2">
    <source>
        <dbReference type="Proteomes" id="UP000323884"/>
    </source>
</evidence>
<evidence type="ECO:0008006" key="3">
    <source>
        <dbReference type="Google" id="ProtNLM"/>
    </source>
</evidence>
<dbReference type="PROSITE" id="PS51257">
    <property type="entry name" value="PROKAR_LIPOPROTEIN"/>
    <property type="match status" value="1"/>
</dbReference>
<gene>
    <name evidence="1" type="ORF">FW781_22165</name>
</gene>
<dbReference type="AlphaFoldDB" id="A0A5D8ZCE4"/>
<dbReference type="Proteomes" id="UP000323884">
    <property type="component" value="Unassembled WGS sequence"/>
</dbReference>
<accession>A0A5D8ZCE4</accession>
<dbReference type="RefSeq" id="WP_149389411.1">
    <property type="nucleotide sequence ID" value="NZ_VTRU01000011.1"/>
</dbReference>
<keyword evidence="2" id="KW-1185">Reference proteome</keyword>
<organism evidence="1 2">
    <name type="scientific">Chryseobacterium panacisoli</name>
    <dbReference type="NCBI Taxonomy" id="1807141"/>
    <lineage>
        <taxon>Bacteria</taxon>
        <taxon>Pseudomonadati</taxon>
        <taxon>Bacteroidota</taxon>
        <taxon>Flavobacteriia</taxon>
        <taxon>Flavobacteriales</taxon>
        <taxon>Weeksellaceae</taxon>
        <taxon>Chryseobacterium group</taxon>
        <taxon>Chryseobacterium</taxon>
    </lineage>
</organism>
<comment type="caution">
    <text evidence="1">The sequence shown here is derived from an EMBL/GenBank/DDBJ whole genome shotgun (WGS) entry which is preliminary data.</text>
</comment>